<evidence type="ECO:0000313" key="2">
    <source>
        <dbReference type="Proteomes" id="UP000640725"/>
    </source>
</evidence>
<dbReference type="Proteomes" id="UP000640725">
    <property type="component" value="Unassembled WGS sequence"/>
</dbReference>
<sequence length="61" mass="6621">MLDILLFALLNLAVILPQYSEISDSPVEATLVTQPISNPISYIIADQSQTPENSDPIVPPN</sequence>
<name>A0ABR9UFL4_9CYAN</name>
<evidence type="ECO:0000313" key="1">
    <source>
        <dbReference type="EMBL" id="MBE9145254.1"/>
    </source>
</evidence>
<proteinExistence type="predicted"/>
<reference evidence="1 2" key="1">
    <citation type="submission" date="2020-10" db="EMBL/GenBank/DDBJ databases">
        <authorList>
            <person name="Castelo-Branco R."/>
            <person name="Eusebio N."/>
            <person name="Adriana R."/>
            <person name="Vieira A."/>
            <person name="Brugerolle De Fraissinette N."/>
            <person name="Rezende De Castro R."/>
            <person name="Schneider M.P."/>
            <person name="Vasconcelos V."/>
            <person name="Leao P.N."/>
        </authorList>
    </citation>
    <scope>NUCLEOTIDE SEQUENCE [LARGE SCALE GENOMIC DNA]</scope>
    <source>
        <strain evidence="1 2">LEGE 06226</strain>
    </source>
</reference>
<comment type="caution">
    <text evidence="1">The sequence shown here is derived from an EMBL/GenBank/DDBJ whole genome shotgun (WGS) entry which is preliminary data.</text>
</comment>
<accession>A0ABR9UFL4</accession>
<keyword evidence="2" id="KW-1185">Reference proteome</keyword>
<protein>
    <submittedName>
        <fullName evidence="1">Uncharacterized protein</fullName>
    </submittedName>
</protein>
<dbReference type="RefSeq" id="WP_193870718.1">
    <property type="nucleotide sequence ID" value="NZ_JADEWU010000051.1"/>
</dbReference>
<organism evidence="1 2">
    <name type="scientific">Planktothrix mougeotii LEGE 06226</name>
    <dbReference type="NCBI Taxonomy" id="1828728"/>
    <lineage>
        <taxon>Bacteria</taxon>
        <taxon>Bacillati</taxon>
        <taxon>Cyanobacteriota</taxon>
        <taxon>Cyanophyceae</taxon>
        <taxon>Oscillatoriophycideae</taxon>
        <taxon>Oscillatoriales</taxon>
        <taxon>Microcoleaceae</taxon>
        <taxon>Planktothrix</taxon>
    </lineage>
</organism>
<gene>
    <name evidence="1" type="ORF">IQ236_18825</name>
</gene>
<dbReference type="EMBL" id="JADEWU010000051">
    <property type="protein sequence ID" value="MBE9145254.1"/>
    <property type="molecule type" value="Genomic_DNA"/>
</dbReference>